<dbReference type="GeneID" id="5018642"/>
<sequence>MNMDDQNLFEGEWNGQSLEFLGTMLYSDILAQNSTNMIDIISTKCPNQKQLIESSNTIQENNREKKQVLQIKQKLEKIDYEKEINYLKGQLDDLKKIKDFKYIVLTFNKNNDEISIPLCQIEYVDIIHGWICKYIWKSIIYKSQDNLGEYRRRSFLSIQILSKMKLQLNSIFQGFPQLLETRLPTPEITNLGTPLPFYQFIGQIKEFTNLLLQ</sequence>
<dbReference type="RefSeq" id="XP_001432857.1">
    <property type="nucleotide sequence ID" value="XM_001432820.1"/>
</dbReference>
<dbReference type="InParanoid" id="A0C3U3"/>
<dbReference type="OMA" id="WICKYIW"/>
<reference evidence="1 2" key="1">
    <citation type="journal article" date="2006" name="Nature">
        <title>Global trends of whole-genome duplications revealed by the ciliate Paramecium tetraurelia.</title>
        <authorList>
            <consortium name="Genoscope"/>
            <person name="Aury J.-M."/>
            <person name="Jaillon O."/>
            <person name="Duret L."/>
            <person name="Noel B."/>
            <person name="Jubin C."/>
            <person name="Porcel B.M."/>
            <person name="Segurens B."/>
            <person name="Daubin V."/>
            <person name="Anthouard V."/>
            <person name="Aiach N."/>
            <person name="Arnaiz O."/>
            <person name="Billaut A."/>
            <person name="Beisson J."/>
            <person name="Blanc I."/>
            <person name="Bouhouche K."/>
            <person name="Camara F."/>
            <person name="Duharcourt S."/>
            <person name="Guigo R."/>
            <person name="Gogendeau D."/>
            <person name="Katinka M."/>
            <person name="Keller A.-M."/>
            <person name="Kissmehl R."/>
            <person name="Klotz C."/>
            <person name="Koll F."/>
            <person name="Le Moue A."/>
            <person name="Lepere C."/>
            <person name="Malinsky S."/>
            <person name="Nowacki M."/>
            <person name="Nowak J.K."/>
            <person name="Plattner H."/>
            <person name="Poulain J."/>
            <person name="Ruiz F."/>
            <person name="Serrano V."/>
            <person name="Zagulski M."/>
            <person name="Dessen P."/>
            <person name="Betermier M."/>
            <person name="Weissenbach J."/>
            <person name="Scarpelli C."/>
            <person name="Schachter V."/>
            <person name="Sperling L."/>
            <person name="Meyer E."/>
            <person name="Cohen J."/>
            <person name="Wincker P."/>
        </authorList>
    </citation>
    <scope>NUCLEOTIDE SEQUENCE [LARGE SCALE GENOMIC DNA]</scope>
    <source>
        <strain evidence="1 2">Stock d4-2</strain>
    </source>
</reference>
<dbReference type="KEGG" id="ptm:GSPATT00034939001"/>
<dbReference type="EMBL" id="CT868039">
    <property type="protein sequence ID" value="CAK65460.1"/>
    <property type="molecule type" value="Genomic_DNA"/>
</dbReference>
<accession>A0C3U3</accession>
<dbReference type="Proteomes" id="UP000000600">
    <property type="component" value="Unassembled WGS sequence"/>
</dbReference>
<dbReference type="AlphaFoldDB" id="A0C3U3"/>
<dbReference type="HOGENOM" id="CLU_1296556_0_0_1"/>
<organism evidence="1 2">
    <name type="scientific">Paramecium tetraurelia</name>
    <dbReference type="NCBI Taxonomy" id="5888"/>
    <lineage>
        <taxon>Eukaryota</taxon>
        <taxon>Sar</taxon>
        <taxon>Alveolata</taxon>
        <taxon>Ciliophora</taxon>
        <taxon>Intramacronucleata</taxon>
        <taxon>Oligohymenophorea</taxon>
        <taxon>Peniculida</taxon>
        <taxon>Parameciidae</taxon>
        <taxon>Paramecium</taxon>
    </lineage>
</organism>
<name>A0C3U3_PARTE</name>
<gene>
    <name evidence="1" type="ORF">GSPATT00034939001</name>
</gene>
<keyword evidence="2" id="KW-1185">Reference proteome</keyword>
<evidence type="ECO:0000313" key="1">
    <source>
        <dbReference type="EMBL" id="CAK65460.1"/>
    </source>
</evidence>
<evidence type="ECO:0000313" key="2">
    <source>
        <dbReference type="Proteomes" id="UP000000600"/>
    </source>
</evidence>
<protein>
    <submittedName>
        <fullName evidence="1">Uncharacterized protein</fullName>
    </submittedName>
</protein>
<proteinExistence type="predicted"/>